<dbReference type="Gene3D" id="3.40.50.150">
    <property type="entry name" value="Vaccinia Virus protein VP39"/>
    <property type="match status" value="1"/>
</dbReference>
<dbReference type="AlphaFoldDB" id="A0A2N3HP20"/>
<reference evidence="1 2" key="1">
    <citation type="submission" date="2017-12" db="EMBL/GenBank/DDBJ databases">
        <title>Confluentibacter flavum sp. nov., isolated from the saline lake.</title>
        <authorList>
            <person name="Yu L."/>
        </authorList>
    </citation>
    <scope>NUCLEOTIDE SEQUENCE [LARGE SCALE GENOMIC DNA]</scope>
    <source>
        <strain evidence="1 2">3B</strain>
    </source>
</reference>
<evidence type="ECO:0000313" key="1">
    <source>
        <dbReference type="EMBL" id="PKQ46710.1"/>
    </source>
</evidence>
<dbReference type="PANTHER" id="PTHR37886">
    <property type="entry name" value="S-ADENOSYL-L-METHIONINE-DEPENDENT METHYLTRANSFERASES SUPERFAMILY PROTEIN"/>
    <property type="match status" value="1"/>
</dbReference>
<evidence type="ECO:0008006" key="3">
    <source>
        <dbReference type="Google" id="ProtNLM"/>
    </source>
</evidence>
<organism evidence="1 2">
    <name type="scientific">Confluentibacter flavum</name>
    <dbReference type="NCBI Taxonomy" id="1909700"/>
    <lineage>
        <taxon>Bacteria</taxon>
        <taxon>Pseudomonadati</taxon>
        <taxon>Bacteroidota</taxon>
        <taxon>Flavobacteriia</taxon>
        <taxon>Flavobacteriales</taxon>
        <taxon>Flavobacteriaceae</taxon>
        <taxon>Confluentibacter</taxon>
    </lineage>
</organism>
<sequence>MNLLQKLFSFNKKNKSTIPHGKKGVDKVGHRTYVGGLWDEIGKLQFDFLVAKGLKPSDKFMDIACGSLRAGVHLIPYLEKGNYLGIDKEKKLIELGLSHELDNKWMTLKEPEFIISNKFEFEKFTKTPNYAIAQSLFTHLPPKLINECFSKLKDHFDKEGVFYATYFISEEKHKNPNKPHDHGIFKYTIEEVKQFGDLNGWNVEYIGNWNHPRNQQIVKYTLKNN</sequence>
<evidence type="ECO:0000313" key="2">
    <source>
        <dbReference type="Proteomes" id="UP000233435"/>
    </source>
</evidence>
<dbReference type="PANTHER" id="PTHR37886:SF1">
    <property type="entry name" value="S-ADENOSYL-L-METHIONINE-DEPENDENT METHYLTRANSFERASES SUPERFAMILY PROTEIN"/>
    <property type="match status" value="1"/>
</dbReference>
<keyword evidence="2" id="KW-1185">Reference proteome</keyword>
<gene>
    <name evidence="1" type="ORF">CSW08_01540</name>
</gene>
<comment type="caution">
    <text evidence="1">The sequence shown here is derived from an EMBL/GenBank/DDBJ whole genome shotgun (WGS) entry which is preliminary data.</text>
</comment>
<proteinExistence type="predicted"/>
<accession>A0A2N3HP20</accession>
<dbReference type="Proteomes" id="UP000233435">
    <property type="component" value="Unassembled WGS sequence"/>
</dbReference>
<name>A0A2N3HP20_9FLAO</name>
<dbReference type="SUPFAM" id="SSF53335">
    <property type="entry name" value="S-adenosyl-L-methionine-dependent methyltransferases"/>
    <property type="match status" value="1"/>
</dbReference>
<dbReference type="EMBL" id="PJEO01000009">
    <property type="protein sequence ID" value="PKQ46710.1"/>
    <property type="molecule type" value="Genomic_DNA"/>
</dbReference>
<dbReference type="InterPro" id="IPR029063">
    <property type="entry name" value="SAM-dependent_MTases_sf"/>
</dbReference>
<dbReference type="OrthoDB" id="9760689at2"/>
<protein>
    <recommendedName>
        <fullName evidence="3">Methyltransferase type 12 domain-containing protein</fullName>
    </recommendedName>
</protein>
<dbReference type="RefSeq" id="WP_106658150.1">
    <property type="nucleotide sequence ID" value="NZ_PJEO01000009.1"/>
</dbReference>